<evidence type="ECO:0000313" key="1">
    <source>
        <dbReference type="EMBL" id="OEH86934.1"/>
    </source>
</evidence>
<accession>A0A1E5LA42</accession>
<dbReference type="STRING" id="1390249.BHU72_01350"/>
<proteinExistence type="predicted"/>
<protein>
    <submittedName>
        <fullName evidence="1">Uncharacterized protein</fullName>
    </submittedName>
</protein>
<evidence type="ECO:0000313" key="2">
    <source>
        <dbReference type="Proteomes" id="UP000095255"/>
    </source>
</evidence>
<reference evidence="1 2" key="1">
    <citation type="submission" date="2016-09" db="EMBL/GenBank/DDBJ databases">
        <title>Desulfuribacillus arsenicus sp. nov., an obligately anaerobic, dissimilatory arsenic- and antimonate-reducing bacterium isolated from anoxic sediments.</title>
        <authorList>
            <person name="Abin C.A."/>
            <person name="Hollibaugh J.T."/>
        </authorList>
    </citation>
    <scope>NUCLEOTIDE SEQUENCE [LARGE SCALE GENOMIC DNA]</scope>
    <source>
        <strain evidence="1 2">MLFW-2</strain>
    </source>
</reference>
<dbReference type="AlphaFoldDB" id="A0A1E5LA42"/>
<dbReference type="RefSeq" id="WP_069700812.1">
    <property type="nucleotide sequence ID" value="NZ_MJAT01000001.1"/>
</dbReference>
<gene>
    <name evidence="1" type="ORF">BHU72_01350</name>
</gene>
<dbReference type="OrthoDB" id="1947873at2"/>
<comment type="caution">
    <text evidence="1">The sequence shown here is derived from an EMBL/GenBank/DDBJ whole genome shotgun (WGS) entry which is preliminary data.</text>
</comment>
<name>A0A1E5LA42_9FIRM</name>
<organism evidence="1 2">
    <name type="scientific">Desulfuribacillus stibiiarsenatis</name>
    <dbReference type="NCBI Taxonomy" id="1390249"/>
    <lineage>
        <taxon>Bacteria</taxon>
        <taxon>Bacillati</taxon>
        <taxon>Bacillota</taxon>
        <taxon>Desulfuribacillia</taxon>
        <taxon>Desulfuribacillales</taxon>
        <taxon>Desulfuribacillaceae</taxon>
        <taxon>Desulfuribacillus</taxon>
    </lineage>
</organism>
<sequence>MNDLEVLNEILAAFESGKNIRTCIQFGTVQGCFVVETIEQKEHANQWIFRGGTFMLSTGRYQFLRKVEEGNLVRYIFAPKLEAHPKKLIAFEIS</sequence>
<dbReference type="EMBL" id="MJAT01000001">
    <property type="protein sequence ID" value="OEH86934.1"/>
    <property type="molecule type" value="Genomic_DNA"/>
</dbReference>
<dbReference type="Proteomes" id="UP000095255">
    <property type="component" value="Unassembled WGS sequence"/>
</dbReference>
<keyword evidence="2" id="KW-1185">Reference proteome</keyword>